<evidence type="ECO:0000259" key="1">
    <source>
        <dbReference type="Pfam" id="PF07728"/>
    </source>
</evidence>
<evidence type="ECO:0000313" key="3">
    <source>
        <dbReference type="EnsemblMetazoa" id="CapteP116652"/>
    </source>
</evidence>
<dbReference type="OrthoDB" id="447173at2759"/>
<sequence>MWPSQLEKVKQLHSQMLVRHGVMLVGPTGGGKSTVRNLLQRALSNRHRKGAVNTFSLNPKCVKLGELYGETNPNTFEWTDGLIALAARQFAKEWLIMDGPVDTLWVENLNTVLDDSKVLCLANGERINVGHGMRLLFEVDDLSQASPATVSRCAMVYMDPVDLGWQPFVRTWLCHLPRDLPESGRTHLSALFDHSVDRGLAFVKLYRKHLMLPTPELSLIKCMCSILSALFDFMTKHGGFGNPGEIVTSVRL</sequence>
<keyword evidence="4" id="KW-1185">Reference proteome</keyword>
<reference evidence="4" key="1">
    <citation type="submission" date="2012-12" db="EMBL/GenBank/DDBJ databases">
        <authorList>
            <person name="Hellsten U."/>
            <person name="Grimwood J."/>
            <person name="Chapman J.A."/>
            <person name="Shapiro H."/>
            <person name="Aerts A."/>
            <person name="Otillar R.P."/>
            <person name="Terry A.Y."/>
            <person name="Boore J.L."/>
            <person name="Simakov O."/>
            <person name="Marletaz F."/>
            <person name="Cho S.-J."/>
            <person name="Edsinger-Gonzales E."/>
            <person name="Havlak P."/>
            <person name="Kuo D.-H."/>
            <person name="Larsson T."/>
            <person name="Lv J."/>
            <person name="Arendt D."/>
            <person name="Savage R."/>
            <person name="Osoegawa K."/>
            <person name="de Jong P."/>
            <person name="Lindberg D.R."/>
            <person name="Seaver E.C."/>
            <person name="Weisblat D.A."/>
            <person name="Putnam N.H."/>
            <person name="Grigoriev I.V."/>
            <person name="Rokhsar D.S."/>
        </authorList>
    </citation>
    <scope>NUCLEOTIDE SEQUENCE</scope>
    <source>
        <strain evidence="4">I ESC-2004</strain>
    </source>
</reference>
<dbReference type="InterPro" id="IPR026983">
    <property type="entry name" value="DHC"/>
</dbReference>
<dbReference type="EnsemblMetazoa" id="CapteT116652">
    <property type="protein sequence ID" value="CapteP116652"/>
    <property type="gene ID" value="CapteG116652"/>
</dbReference>
<dbReference type="STRING" id="283909.R7VE15"/>
<dbReference type="SUPFAM" id="SSF52540">
    <property type="entry name" value="P-loop containing nucleoside triphosphate hydrolases"/>
    <property type="match status" value="1"/>
</dbReference>
<name>R7VE15_CAPTE</name>
<feature type="domain" description="ATPase dynein-related AAA" evidence="1">
    <location>
        <begin position="21"/>
        <end position="153"/>
    </location>
</feature>
<reference evidence="3" key="3">
    <citation type="submission" date="2015-06" db="UniProtKB">
        <authorList>
            <consortium name="EnsemblMetazoa"/>
        </authorList>
    </citation>
    <scope>IDENTIFICATION</scope>
</reference>
<dbReference type="EMBL" id="AMQN01017212">
    <property type="status" value="NOT_ANNOTATED_CDS"/>
    <property type="molecule type" value="Genomic_DNA"/>
</dbReference>
<dbReference type="InterPro" id="IPR027417">
    <property type="entry name" value="P-loop_NTPase"/>
</dbReference>
<organism evidence="2">
    <name type="scientific">Capitella teleta</name>
    <name type="common">Polychaete worm</name>
    <dbReference type="NCBI Taxonomy" id="283909"/>
    <lineage>
        <taxon>Eukaryota</taxon>
        <taxon>Metazoa</taxon>
        <taxon>Spiralia</taxon>
        <taxon>Lophotrochozoa</taxon>
        <taxon>Annelida</taxon>
        <taxon>Polychaeta</taxon>
        <taxon>Sedentaria</taxon>
        <taxon>Scolecida</taxon>
        <taxon>Capitellidae</taxon>
        <taxon>Capitella</taxon>
    </lineage>
</organism>
<dbReference type="PANTHER" id="PTHR45703:SF36">
    <property type="entry name" value="DYNEIN HEAVY CHAIN, CYTOPLASMIC"/>
    <property type="match status" value="1"/>
</dbReference>
<dbReference type="OMA" id="HKVQYSH"/>
<dbReference type="GO" id="GO:0007018">
    <property type="term" value="P:microtubule-based movement"/>
    <property type="evidence" value="ECO:0007669"/>
    <property type="project" value="InterPro"/>
</dbReference>
<dbReference type="EMBL" id="KB292851">
    <property type="protein sequence ID" value="ELU16869.1"/>
    <property type="molecule type" value="Genomic_DNA"/>
</dbReference>
<dbReference type="GO" id="GO:0005524">
    <property type="term" value="F:ATP binding"/>
    <property type="evidence" value="ECO:0007669"/>
    <property type="project" value="InterPro"/>
</dbReference>
<reference evidence="2 4" key="2">
    <citation type="journal article" date="2013" name="Nature">
        <title>Insights into bilaterian evolution from three spiralian genomes.</title>
        <authorList>
            <person name="Simakov O."/>
            <person name="Marletaz F."/>
            <person name="Cho S.J."/>
            <person name="Edsinger-Gonzales E."/>
            <person name="Havlak P."/>
            <person name="Hellsten U."/>
            <person name="Kuo D.H."/>
            <person name="Larsson T."/>
            <person name="Lv J."/>
            <person name="Arendt D."/>
            <person name="Savage R."/>
            <person name="Osoegawa K."/>
            <person name="de Jong P."/>
            <person name="Grimwood J."/>
            <person name="Chapman J.A."/>
            <person name="Shapiro H."/>
            <person name="Aerts A."/>
            <person name="Otillar R.P."/>
            <person name="Terry A.Y."/>
            <person name="Boore J.L."/>
            <person name="Grigoriev I.V."/>
            <person name="Lindberg D.R."/>
            <person name="Seaver E.C."/>
            <person name="Weisblat D.A."/>
            <person name="Putnam N.H."/>
            <person name="Rokhsar D.S."/>
        </authorList>
    </citation>
    <scope>NUCLEOTIDE SEQUENCE</scope>
    <source>
        <strain evidence="2 4">I ESC-2004</strain>
    </source>
</reference>
<dbReference type="PANTHER" id="PTHR45703">
    <property type="entry name" value="DYNEIN HEAVY CHAIN"/>
    <property type="match status" value="1"/>
</dbReference>
<evidence type="ECO:0000313" key="2">
    <source>
        <dbReference type="EMBL" id="ELU16869.1"/>
    </source>
</evidence>
<dbReference type="Gene3D" id="3.40.50.300">
    <property type="entry name" value="P-loop containing nucleotide triphosphate hydrolases"/>
    <property type="match status" value="1"/>
</dbReference>
<dbReference type="GO" id="GO:0030286">
    <property type="term" value="C:dynein complex"/>
    <property type="evidence" value="ECO:0007669"/>
    <property type="project" value="InterPro"/>
</dbReference>
<evidence type="ECO:0000313" key="4">
    <source>
        <dbReference type="Proteomes" id="UP000014760"/>
    </source>
</evidence>
<dbReference type="GO" id="GO:0051959">
    <property type="term" value="F:dynein light intermediate chain binding"/>
    <property type="evidence" value="ECO:0007669"/>
    <property type="project" value="InterPro"/>
</dbReference>
<accession>R7VE15</accession>
<dbReference type="GO" id="GO:0045505">
    <property type="term" value="F:dynein intermediate chain binding"/>
    <property type="evidence" value="ECO:0007669"/>
    <property type="project" value="InterPro"/>
</dbReference>
<proteinExistence type="predicted"/>
<protein>
    <recommendedName>
        <fullName evidence="1">ATPase dynein-related AAA domain-containing protein</fullName>
    </recommendedName>
</protein>
<dbReference type="Proteomes" id="UP000014760">
    <property type="component" value="Unassembled WGS sequence"/>
</dbReference>
<dbReference type="HOGENOM" id="CLU_080315_0_0_1"/>
<dbReference type="GO" id="GO:0016887">
    <property type="term" value="F:ATP hydrolysis activity"/>
    <property type="evidence" value="ECO:0007669"/>
    <property type="project" value="InterPro"/>
</dbReference>
<dbReference type="InterPro" id="IPR011704">
    <property type="entry name" value="ATPase_dyneun-rel_AAA"/>
</dbReference>
<dbReference type="AlphaFoldDB" id="R7VE15"/>
<dbReference type="Pfam" id="PF07728">
    <property type="entry name" value="AAA_5"/>
    <property type="match status" value="1"/>
</dbReference>
<gene>
    <name evidence="2" type="ORF">CAPTEDRAFT_116652</name>
</gene>